<gene>
    <name evidence="2" type="ORF">QYM36_001169</name>
</gene>
<evidence type="ECO:0000313" key="3">
    <source>
        <dbReference type="Proteomes" id="UP001187531"/>
    </source>
</evidence>
<accession>A0AA88I8N0</accession>
<sequence length="105" mass="11766">MSPSQVTNPANNDNDKTEKTTARHSSRLSTSSDATMISVGSPQWSEPNCQLPDNENHLAWNDFQVVQKLKKKNGKKRKVDGPNLSVLTDELQHPVMNYPFQCSLL</sequence>
<protein>
    <submittedName>
        <fullName evidence="2">Uncharacterized protein</fullName>
    </submittedName>
</protein>
<reference evidence="2" key="1">
    <citation type="submission" date="2023-07" db="EMBL/GenBank/DDBJ databases">
        <title>Chromosome-level genome assembly of Artemia franciscana.</title>
        <authorList>
            <person name="Jo E."/>
        </authorList>
    </citation>
    <scope>NUCLEOTIDE SEQUENCE</scope>
    <source>
        <tissue evidence="2">Whole body</tissue>
    </source>
</reference>
<evidence type="ECO:0000313" key="2">
    <source>
        <dbReference type="EMBL" id="KAK2724583.1"/>
    </source>
</evidence>
<dbReference type="Proteomes" id="UP001187531">
    <property type="component" value="Unassembled WGS sequence"/>
</dbReference>
<organism evidence="2 3">
    <name type="scientific">Artemia franciscana</name>
    <name type="common">Brine shrimp</name>
    <name type="synonym">Artemia sanfranciscana</name>
    <dbReference type="NCBI Taxonomy" id="6661"/>
    <lineage>
        <taxon>Eukaryota</taxon>
        <taxon>Metazoa</taxon>
        <taxon>Ecdysozoa</taxon>
        <taxon>Arthropoda</taxon>
        <taxon>Crustacea</taxon>
        <taxon>Branchiopoda</taxon>
        <taxon>Anostraca</taxon>
        <taxon>Artemiidae</taxon>
        <taxon>Artemia</taxon>
    </lineage>
</organism>
<keyword evidence="3" id="KW-1185">Reference proteome</keyword>
<name>A0AA88I8N0_ARTSF</name>
<proteinExistence type="predicted"/>
<comment type="caution">
    <text evidence="2">The sequence shown here is derived from an EMBL/GenBank/DDBJ whole genome shotgun (WGS) entry which is preliminary data.</text>
</comment>
<feature type="region of interest" description="Disordered" evidence="1">
    <location>
        <begin position="1"/>
        <end position="55"/>
    </location>
</feature>
<dbReference type="AlphaFoldDB" id="A0AA88I8N0"/>
<feature type="compositionally biased region" description="Polar residues" evidence="1">
    <location>
        <begin position="27"/>
        <end position="53"/>
    </location>
</feature>
<evidence type="ECO:0000256" key="1">
    <source>
        <dbReference type="SAM" id="MobiDB-lite"/>
    </source>
</evidence>
<feature type="compositionally biased region" description="Polar residues" evidence="1">
    <location>
        <begin position="1"/>
        <end position="12"/>
    </location>
</feature>
<dbReference type="EMBL" id="JAVRJZ010000003">
    <property type="protein sequence ID" value="KAK2724583.1"/>
    <property type="molecule type" value="Genomic_DNA"/>
</dbReference>